<dbReference type="InterPro" id="IPR052213">
    <property type="entry name" value="PAR3"/>
</dbReference>
<evidence type="ECO:0000259" key="1">
    <source>
        <dbReference type="PROSITE" id="PS50106"/>
    </source>
</evidence>
<dbReference type="PANTHER" id="PTHR16484">
    <property type="entry name" value="PARTITIONING DEFECTIVE 3 RELATED"/>
    <property type="match status" value="1"/>
</dbReference>
<dbReference type="PANTHER" id="PTHR16484:SF17">
    <property type="entry name" value="BAZOOKA, ISOFORM B"/>
    <property type="match status" value="1"/>
</dbReference>
<reference evidence="2" key="4">
    <citation type="submission" date="2025-09" db="UniProtKB">
        <authorList>
            <consortium name="Ensembl"/>
        </authorList>
    </citation>
    <scope>IDENTIFICATION</scope>
    <source>
        <strain evidence="2">HNI</strain>
    </source>
</reference>
<dbReference type="InterPro" id="IPR036034">
    <property type="entry name" value="PDZ_sf"/>
</dbReference>
<evidence type="ECO:0000313" key="3">
    <source>
        <dbReference type="Proteomes" id="UP000265180"/>
    </source>
</evidence>
<protein>
    <submittedName>
        <fullName evidence="2">Multiple PDZ domain crumbs cell polarity complex component</fullName>
    </submittedName>
</protein>
<reference evidence="2 3" key="2">
    <citation type="submission" date="2017-04" db="EMBL/GenBank/DDBJ databases">
        <title>CpG methylation of centromeres and impact of large insertions on vertebrate speciation.</title>
        <authorList>
            <person name="Ichikawa K."/>
            <person name="Yoshimura J."/>
            <person name="Morishita S."/>
        </authorList>
    </citation>
    <scope>NUCLEOTIDE SEQUENCE</scope>
    <source>
        <strain evidence="2 3">HNI</strain>
    </source>
</reference>
<dbReference type="SMART" id="SM00228">
    <property type="entry name" value="PDZ"/>
    <property type="match status" value="1"/>
</dbReference>
<organism evidence="2 3">
    <name type="scientific">Oryzias latipes</name>
    <name type="common">Japanese rice fish</name>
    <name type="synonym">Japanese killifish</name>
    <dbReference type="NCBI Taxonomy" id="8090"/>
    <lineage>
        <taxon>Eukaryota</taxon>
        <taxon>Metazoa</taxon>
        <taxon>Chordata</taxon>
        <taxon>Craniata</taxon>
        <taxon>Vertebrata</taxon>
        <taxon>Euteleostomi</taxon>
        <taxon>Actinopterygii</taxon>
        <taxon>Neopterygii</taxon>
        <taxon>Teleostei</taxon>
        <taxon>Neoteleostei</taxon>
        <taxon>Acanthomorphata</taxon>
        <taxon>Ovalentaria</taxon>
        <taxon>Atherinomorphae</taxon>
        <taxon>Beloniformes</taxon>
        <taxon>Adrianichthyidae</taxon>
        <taxon>Oryziinae</taxon>
        <taxon>Oryzias</taxon>
    </lineage>
</organism>
<dbReference type="Pfam" id="PF00595">
    <property type="entry name" value="PDZ"/>
    <property type="match status" value="1"/>
</dbReference>
<accession>A0A3P9MDL2</accession>
<proteinExistence type="predicted"/>
<dbReference type="PROSITE" id="PS50106">
    <property type="entry name" value="PDZ"/>
    <property type="match status" value="1"/>
</dbReference>
<feature type="domain" description="PDZ" evidence="1">
    <location>
        <begin position="20"/>
        <end position="96"/>
    </location>
</feature>
<dbReference type="Ensembl" id="ENSORLT00020022473.1">
    <property type="protein sequence ID" value="ENSORLP00020030924.1"/>
    <property type="gene ID" value="ENSORLG00020015742.1"/>
</dbReference>
<reference key="1">
    <citation type="journal article" date="2007" name="Nature">
        <title>The medaka draft genome and insights into vertebrate genome evolution.</title>
        <authorList>
            <person name="Kasahara M."/>
            <person name="Naruse K."/>
            <person name="Sasaki S."/>
            <person name="Nakatani Y."/>
            <person name="Qu W."/>
            <person name="Ahsan B."/>
            <person name="Yamada T."/>
            <person name="Nagayasu Y."/>
            <person name="Doi K."/>
            <person name="Kasai Y."/>
            <person name="Jindo T."/>
            <person name="Kobayashi D."/>
            <person name="Shimada A."/>
            <person name="Toyoda A."/>
            <person name="Kuroki Y."/>
            <person name="Fujiyama A."/>
            <person name="Sasaki T."/>
            <person name="Shimizu A."/>
            <person name="Asakawa S."/>
            <person name="Shimizu N."/>
            <person name="Hashimoto S."/>
            <person name="Yang J."/>
            <person name="Lee Y."/>
            <person name="Matsushima K."/>
            <person name="Sugano S."/>
            <person name="Sakaizumi M."/>
            <person name="Narita T."/>
            <person name="Ohishi K."/>
            <person name="Haga S."/>
            <person name="Ohta F."/>
            <person name="Nomoto H."/>
            <person name="Nogata K."/>
            <person name="Morishita T."/>
            <person name="Endo T."/>
            <person name="Shin-I T."/>
            <person name="Takeda H."/>
            <person name="Morishita S."/>
            <person name="Kohara Y."/>
        </authorList>
    </citation>
    <scope>NUCLEOTIDE SEQUENCE [LARGE SCALE GENOMIC DNA]</scope>
    <source>
        <strain>Hd-rR</strain>
    </source>
</reference>
<evidence type="ECO:0000313" key="2">
    <source>
        <dbReference type="Ensembl" id="ENSORLP00020030924.1"/>
    </source>
</evidence>
<dbReference type="AlphaFoldDB" id="A0A3P9MDL2"/>
<sequence>MRLCGSAASDPSSWRWGGLKGPDGLGFSIVGGHGSPHGDLPIYVKTGAAAEDGRLKRGDQIIAVNGQTLEGVTHEEAVGILKRTKGTVTLTVLKDTRCPMCLRADRRSCSAAATAASNELGESFGVCGLLEEGSLRRDFDSCSPRLPVQLPSAPDS</sequence>
<reference evidence="2" key="3">
    <citation type="submission" date="2025-08" db="UniProtKB">
        <authorList>
            <consortium name="Ensembl"/>
        </authorList>
    </citation>
    <scope>IDENTIFICATION</scope>
    <source>
        <strain evidence="2">HNI</strain>
    </source>
</reference>
<dbReference type="CDD" id="cd06676">
    <property type="entry name" value="PDZ13_MUPP1-like"/>
    <property type="match status" value="1"/>
</dbReference>
<dbReference type="SUPFAM" id="SSF50156">
    <property type="entry name" value="PDZ domain-like"/>
    <property type="match status" value="1"/>
</dbReference>
<dbReference type="Gene3D" id="2.30.42.10">
    <property type="match status" value="1"/>
</dbReference>
<dbReference type="InterPro" id="IPR001478">
    <property type="entry name" value="PDZ"/>
</dbReference>
<name>A0A3P9MDL2_ORYLA</name>
<dbReference type="Proteomes" id="UP000265180">
    <property type="component" value="Chromosome 18"/>
</dbReference>